<keyword evidence="9" id="KW-0406">Ion transport</keyword>
<dbReference type="AlphaFoldDB" id="A0A485NGZ6"/>
<dbReference type="EMBL" id="CAAGRJ010015372">
    <property type="protein sequence ID" value="VFV31298.1"/>
    <property type="molecule type" value="Genomic_DNA"/>
</dbReference>
<evidence type="ECO:0000313" key="20">
    <source>
        <dbReference type="Proteomes" id="UP000386466"/>
    </source>
</evidence>
<evidence type="ECO:0000256" key="5">
    <source>
        <dbReference type="ARBA" id="ARBA00022692"/>
    </source>
</evidence>
<evidence type="ECO:0000256" key="12">
    <source>
        <dbReference type="ARBA" id="ARBA00024169"/>
    </source>
</evidence>
<reference evidence="19 20" key="1">
    <citation type="submission" date="2019-01" db="EMBL/GenBank/DDBJ databases">
        <authorList>
            <person name="Alioto T."/>
            <person name="Alioto T."/>
        </authorList>
    </citation>
    <scope>NUCLEOTIDE SEQUENCE [LARGE SCALE GENOMIC DNA]</scope>
</reference>
<dbReference type="Pfam" id="PF06736">
    <property type="entry name" value="TMEM175"/>
    <property type="match status" value="2"/>
</dbReference>
<evidence type="ECO:0000256" key="18">
    <source>
        <dbReference type="SAM" id="Phobius"/>
    </source>
</evidence>
<dbReference type="GO" id="GO:0016020">
    <property type="term" value="C:membrane"/>
    <property type="evidence" value="ECO:0007669"/>
    <property type="project" value="UniProtKB-SubCell"/>
</dbReference>
<feature type="region of interest" description="Disordered" evidence="17">
    <location>
        <begin position="1"/>
        <end position="28"/>
    </location>
</feature>
<evidence type="ECO:0000256" key="11">
    <source>
        <dbReference type="ARBA" id="ARBA00023303"/>
    </source>
</evidence>
<evidence type="ECO:0000256" key="10">
    <source>
        <dbReference type="ARBA" id="ARBA00023136"/>
    </source>
</evidence>
<sequence length="495" mass="54084">MSGPQTPEPARRTQGDSPTGTGGEDTADGIQHSQRMLSFSDALLSIIATVMILPVTHTEISPEQFDKSIQRLLATRIAVYLMTFLIVTVAWAAHTRLFQVVGKIDDTLALLNLACMMTITFLPFTFSLMVTFPEVPLGIFLFCLCVIAIGAVQALIVVYAFHFPHLLNPQIESSTHRTLYRQHILGIVLRGPALCFAAAGFSLFFYPLIGIPPPLWLPPADPAGPAHRLASSHLLHTREARPSVCPLSDVVGAVNRSVMLAFVICLQCATVSLIVLPTEDNIPDSKDVKEKFHGSLVAALSVYGPHFLAYFGSFATVGLLWFAHHSLFLHIRKATQSMGLLNTLSLAFVGGLPLAYQQTSAFARQPHDELESVRVSCAIIFFASIFQFAIWTTALLHEEETLQPSARFGGREHAFMFAKLALYPCASLLAFASTCFLSRFSTAIFHLTQIAVPFSFLLLRLLVRLALALLRALRGLPLPAPGGQDDVRSPLLPSP</sequence>
<feature type="transmembrane region" description="Helical" evidence="18">
    <location>
        <begin position="110"/>
        <end position="132"/>
    </location>
</feature>
<feature type="transmembrane region" description="Helical" evidence="18">
    <location>
        <begin position="77"/>
        <end position="98"/>
    </location>
</feature>
<evidence type="ECO:0000256" key="13">
    <source>
        <dbReference type="ARBA" id="ARBA00030477"/>
    </source>
</evidence>
<keyword evidence="11" id="KW-0407">Ion channel</keyword>
<feature type="transmembrane region" description="Helical" evidence="18">
    <location>
        <begin position="334"/>
        <end position="356"/>
    </location>
</feature>
<evidence type="ECO:0000256" key="4">
    <source>
        <dbReference type="ARBA" id="ARBA00022538"/>
    </source>
</evidence>
<evidence type="ECO:0000256" key="9">
    <source>
        <dbReference type="ARBA" id="ARBA00023065"/>
    </source>
</evidence>
<feature type="transmembrane region" description="Helical" evidence="18">
    <location>
        <begin position="296"/>
        <end position="322"/>
    </location>
</feature>
<evidence type="ECO:0000256" key="15">
    <source>
        <dbReference type="ARBA" id="ARBA00034544"/>
    </source>
</evidence>
<feature type="transmembrane region" description="Helical" evidence="18">
    <location>
        <begin position="184"/>
        <end position="209"/>
    </location>
</feature>
<accession>A0A485NGZ6</accession>
<keyword evidence="10 18" id="KW-0472">Membrane</keyword>
<dbReference type="PANTHER" id="PTHR31462:SF5">
    <property type="entry name" value="ENDOSOMAL_LYSOSOMAL PROTON CHANNEL TMEM175"/>
    <property type="match status" value="1"/>
</dbReference>
<feature type="transmembrane region" description="Helical" evidence="18">
    <location>
        <begin position="377"/>
        <end position="396"/>
    </location>
</feature>
<evidence type="ECO:0000313" key="19">
    <source>
        <dbReference type="EMBL" id="VFV31298.1"/>
    </source>
</evidence>
<keyword evidence="5 18" id="KW-0812">Transmembrane</keyword>
<dbReference type="InterPro" id="IPR010617">
    <property type="entry name" value="TMEM175-like"/>
</dbReference>
<proteinExistence type="inferred from homology"/>
<feature type="transmembrane region" description="Helical" evidence="18">
    <location>
        <begin position="138"/>
        <end position="163"/>
    </location>
</feature>
<evidence type="ECO:0000256" key="7">
    <source>
        <dbReference type="ARBA" id="ARBA00022958"/>
    </source>
</evidence>
<comment type="catalytic activity">
    <reaction evidence="12">
        <text>H(+)(in) = H(+)(out)</text>
        <dbReference type="Rhea" id="RHEA:34979"/>
        <dbReference type="ChEBI" id="CHEBI:15378"/>
    </reaction>
</comment>
<evidence type="ECO:0000256" key="17">
    <source>
        <dbReference type="SAM" id="MobiDB-lite"/>
    </source>
</evidence>
<comment type="catalytic activity">
    <reaction evidence="14">
        <text>K(+)(in) = K(+)(out)</text>
        <dbReference type="Rhea" id="RHEA:29463"/>
        <dbReference type="ChEBI" id="CHEBI:29103"/>
    </reaction>
</comment>
<protein>
    <recommendedName>
        <fullName evidence="15">Endosomal/lysosomal proton channel TMEM175</fullName>
    </recommendedName>
    <alternativeName>
        <fullName evidence="16">Potassium channel TMEM175</fullName>
    </alternativeName>
    <alternativeName>
        <fullName evidence="13">Transmembrane protein 175</fullName>
    </alternativeName>
</protein>
<comment type="similarity">
    <text evidence="2">Belongs to the TMEM175 family.</text>
</comment>
<keyword evidence="3" id="KW-0813">Transport</keyword>
<keyword evidence="4" id="KW-0633">Potassium transport</keyword>
<feature type="transmembrane region" description="Helical" evidence="18">
    <location>
        <begin position="39"/>
        <end position="57"/>
    </location>
</feature>
<evidence type="ECO:0000256" key="14">
    <source>
        <dbReference type="ARBA" id="ARBA00034430"/>
    </source>
</evidence>
<name>A0A485NGZ6_LYNPA</name>
<keyword evidence="7" id="KW-0630">Potassium</keyword>
<keyword evidence="8 18" id="KW-1133">Transmembrane helix</keyword>
<evidence type="ECO:0000256" key="1">
    <source>
        <dbReference type="ARBA" id="ARBA00004141"/>
    </source>
</evidence>
<feature type="transmembrane region" description="Helical" evidence="18">
    <location>
        <begin position="450"/>
        <end position="470"/>
    </location>
</feature>
<organism evidence="19 20">
    <name type="scientific">Lynx pardinus</name>
    <name type="common">Iberian lynx</name>
    <name type="synonym">Felis pardina</name>
    <dbReference type="NCBI Taxonomy" id="191816"/>
    <lineage>
        <taxon>Eukaryota</taxon>
        <taxon>Metazoa</taxon>
        <taxon>Chordata</taxon>
        <taxon>Craniata</taxon>
        <taxon>Vertebrata</taxon>
        <taxon>Euteleostomi</taxon>
        <taxon>Mammalia</taxon>
        <taxon>Eutheria</taxon>
        <taxon>Laurasiatheria</taxon>
        <taxon>Carnivora</taxon>
        <taxon>Feliformia</taxon>
        <taxon>Felidae</taxon>
        <taxon>Felinae</taxon>
        <taxon>Lynx</taxon>
    </lineage>
</organism>
<dbReference type="GO" id="GO:0005267">
    <property type="term" value="F:potassium channel activity"/>
    <property type="evidence" value="ECO:0007669"/>
    <property type="project" value="UniProtKB-KW"/>
</dbReference>
<keyword evidence="20" id="KW-1185">Reference proteome</keyword>
<gene>
    <name evidence="19" type="ORF">LYPA_23C017493</name>
</gene>
<dbReference type="Proteomes" id="UP000386466">
    <property type="component" value="Unassembled WGS sequence"/>
</dbReference>
<evidence type="ECO:0000256" key="16">
    <source>
        <dbReference type="ARBA" id="ARBA00044317"/>
    </source>
</evidence>
<evidence type="ECO:0000256" key="3">
    <source>
        <dbReference type="ARBA" id="ARBA00022448"/>
    </source>
</evidence>
<dbReference type="GO" id="GO:0015252">
    <property type="term" value="F:proton channel activity"/>
    <property type="evidence" value="ECO:0007669"/>
    <property type="project" value="InterPro"/>
</dbReference>
<dbReference type="PANTHER" id="PTHR31462">
    <property type="entry name" value="ENDOSOMAL/LYSOSOMAL POTASSIUM CHANNEL TMEM175"/>
    <property type="match status" value="1"/>
</dbReference>
<evidence type="ECO:0000256" key="6">
    <source>
        <dbReference type="ARBA" id="ARBA00022826"/>
    </source>
</evidence>
<evidence type="ECO:0000256" key="8">
    <source>
        <dbReference type="ARBA" id="ARBA00022989"/>
    </source>
</evidence>
<comment type="subcellular location">
    <subcellularLocation>
        <location evidence="1">Membrane</location>
        <topology evidence="1">Multi-pass membrane protein</topology>
    </subcellularLocation>
</comment>
<feature type="transmembrane region" description="Helical" evidence="18">
    <location>
        <begin position="257"/>
        <end position="276"/>
    </location>
</feature>
<evidence type="ECO:0000256" key="2">
    <source>
        <dbReference type="ARBA" id="ARBA00006920"/>
    </source>
</evidence>
<keyword evidence="6" id="KW-0631">Potassium channel</keyword>
<feature type="transmembrane region" description="Helical" evidence="18">
    <location>
        <begin position="416"/>
        <end position="438"/>
    </location>
</feature>